<evidence type="ECO:0000256" key="3">
    <source>
        <dbReference type="ARBA" id="ARBA00022695"/>
    </source>
</evidence>
<dbReference type="SMART" id="SM00663">
    <property type="entry name" value="RPOLA_N"/>
    <property type="match status" value="1"/>
</dbReference>
<dbReference type="PANTHER" id="PTHR11139:SF1">
    <property type="entry name" value="TRANSFORMATION_TRANSCRIPTION DOMAIN-ASSOCIATED PROTEIN"/>
    <property type="match status" value="1"/>
</dbReference>
<dbReference type="InterPro" id="IPR050517">
    <property type="entry name" value="DDR_Repair_Kinase"/>
</dbReference>
<keyword evidence="3 5" id="KW-0548">Nucleotidyltransferase</keyword>
<dbReference type="GO" id="GO:0003677">
    <property type="term" value="F:DNA binding"/>
    <property type="evidence" value="ECO:0007669"/>
    <property type="project" value="InterPro"/>
</dbReference>
<comment type="catalytic activity">
    <reaction evidence="5">
        <text>RNA(n) + a ribonucleoside 5'-triphosphate = RNA(n+1) + diphosphate</text>
        <dbReference type="Rhea" id="RHEA:21248"/>
        <dbReference type="Rhea" id="RHEA-COMP:14527"/>
        <dbReference type="Rhea" id="RHEA-COMP:17342"/>
        <dbReference type="ChEBI" id="CHEBI:33019"/>
        <dbReference type="ChEBI" id="CHEBI:61557"/>
        <dbReference type="ChEBI" id="CHEBI:140395"/>
        <dbReference type="EC" id="2.7.7.6"/>
    </reaction>
</comment>
<name>A0A8H6SXT3_9AGAR</name>
<feature type="domain" description="RNA polymerase N-terminal" evidence="7">
    <location>
        <begin position="498"/>
        <end position="713"/>
    </location>
</feature>
<dbReference type="GO" id="GO:0006355">
    <property type="term" value="P:regulation of DNA-templated transcription"/>
    <property type="evidence" value="ECO:0007669"/>
    <property type="project" value="TreeGrafter"/>
</dbReference>
<dbReference type="EC" id="2.7.7.6" evidence="5"/>
<evidence type="ECO:0000256" key="1">
    <source>
        <dbReference type="ARBA" id="ARBA00022478"/>
    </source>
</evidence>
<dbReference type="GO" id="GO:0000124">
    <property type="term" value="C:SAGA complex"/>
    <property type="evidence" value="ECO:0007669"/>
    <property type="project" value="TreeGrafter"/>
</dbReference>
<evidence type="ECO:0000313" key="9">
    <source>
        <dbReference type="Proteomes" id="UP000636479"/>
    </source>
</evidence>
<dbReference type="GO" id="GO:0003899">
    <property type="term" value="F:DNA-directed RNA polymerase activity"/>
    <property type="evidence" value="ECO:0007669"/>
    <property type="project" value="UniProtKB-EC"/>
</dbReference>
<evidence type="ECO:0000256" key="2">
    <source>
        <dbReference type="ARBA" id="ARBA00022679"/>
    </source>
</evidence>
<organism evidence="8 9">
    <name type="scientific">Mycena indigotica</name>
    <dbReference type="NCBI Taxonomy" id="2126181"/>
    <lineage>
        <taxon>Eukaryota</taxon>
        <taxon>Fungi</taxon>
        <taxon>Dikarya</taxon>
        <taxon>Basidiomycota</taxon>
        <taxon>Agaricomycotina</taxon>
        <taxon>Agaricomycetes</taxon>
        <taxon>Agaricomycetidae</taxon>
        <taxon>Agaricales</taxon>
        <taxon>Marasmiineae</taxon>
        <taxon>Mycenaceae</taxon>
        <taxon>Mycena</taxon>
    </lineage>
</organism>
<dbReference type="GO" id="GO:0005634">
    <property type="term" value="C:nucleus"/>
    <property type="evidence" value="ECO:0007669"/>
    <property type="project" value="TreeGrafter"/>
</dbReference>
<keyword evidence="9" id="KW-1185">Reference proteome</keyword>
<keyword evidence="4 5" id="KW-0804">Transcription</keyword>
<dbReference type="Proteomes" id="UP000636479">
    <property type="component" value="Unassembled WGS sequence"/>
</dbReference>
<proteinExistence type="inferred from homology"/>
<dbReference type="RefSeq" id="XP_037222343.1">
    <property type="nucleotide sequence ID" value="XM_037362051.1"/>
</dbReference>
<comment type="function">
    <text evidence="5">DNA-dependent RNA polymerase catalyzes the transcription of DNA into RNA using the four ribonucleoside triphosphates as substrates.</text>
</comment>
<dbReference type="GO" id="GO:0006351">
    <property type="term" value="P:DNA-templated transcription"/>
    <property type="evidence" value="ECO:0007669"/>
    <property type="project" value="InterPro"/>
</dbReference>
<dbReference type="InterPro" id="IPR006592">
    <property type="entry name" value="RNA_pol_N"/>
</dbReference>
<evidence type="ECO:0000256" key="4">
    <source>
        <dbReference type="ARBA" id="ARBA00023163"/>
    </source>
</evidence>
<dbReference type="EMBL" id="JACAZF010000004">
    <property type="protein sequence ID" value="KAF7307324.1"/>
    <property type="molecule type" value="Genomic_DNA"/>
</dbReference>
<evidence type="ECO:0000256" key="6">
    <source>
        <dbReference type="SAM" id="MobiDB-lite"/>
    </source>
</evidence>
<feature type="region of interest" description="Disordered" evidence="6">
    <location>
        <begin position="136"/>
        <end position="181"/>
    </location>
</feature>
<dbReference type="GO" id="GO:0000428">
    <property type="term" value="C:DNA-directed RNA polymerase complex"/>
    <property type="evidence" value="ECO:0007669"/>
    <property type="project" value="UniProtKB-KW"/>
</dbReference>
<comment type="caution">
    <text evidence="8">The sequence shown here is derived from an EMBL/GenBank/DDBJ whole genome shotgun (WGS) entry which is preliminary data.</text>
</comment>
<evidence type="ECO:0000313" key="8">
    <source>
        <dbReference type="EMBL" id="KAF7307324.1"/>
    </source>
</evidence>
<sequence length="880" mass="98004">MDGHRRPQGWGGPPQATPTHHTSDEELDAFIQRVLADAGLPADVNPLPVMQEPGRMDYYEERASESDSALFSAGASNSASIPGMPPIGRNLRSFNSGQQNLPNLPSYYPTVPTYHQEIRSNTNNLRLPRPIYQGNILAGMAPSRGPFSQASRETRSAPSRPATQSASSSYSAAHSHADDSASPAFRILGPCGLFRVASQDLGKPPKSNGRGKQPIAQKQQKQAETVAPTGSTETHLDWITERFAPHDYHGRARIKHPPPARLSTEVFHETSRLASHRFVYYNAFPSNTEYDSRFDPLLYAAYVHHNKEMEIDGWQNEKPQLKIFLTTGELQLYDDLLTLADMICFEHYLLDIPEGTINPGNLDADQPLNGDTRFTHPAITEMIVKITQHKHLGLPLSGYGIPPAMVALVVTLLAQALYTFAYGSDPILDNTIVFYHRALITVISLLYHESVDGFMFTRHLLNLVNEPGVNRKRRAGVTAAPRCSQSSNPLRGPSPPTLSVLPVPPPPVRPSIANIAVDGGAMRSEDDLTYKLGDILKASANVRRCENEGTPAHVSFEFEQLFQFHVATYMDNDIAGIPQALQKSGRPDFDGSLDSGGREVKGNQELLLESAWRTTQWLDQKEALEEQINQLPEVPTPRRRVFEAFISMLKLPAALDKNVEFTKILEDAMQLSLRKWVALPPQLSAAHVPLLQHFQQFVELQEAVQILGSLSLTTAHHLEKKSSDLKMVLLRCIWSDLVAWRQNVFHAINHTYIPLITNNGAGNNTQTFGYRGCHETAWIINRFAHAARKHDLLDVCFTSLTKIYTLPNIEISEAFLKLREQTRCHYQKPNDLQAGLEVINNTNLVFFSVVNSSLSKACSLPASSATKMRTMHLDRLFSLK</sequence>
<dbReference type="AlphaFoldDB" id="A0A8H6SXT3"/>
<dbReference type="InterPro" id="IPR003151">
    <property type="entry name" value="PIK-rel_kinase_FAT"/>
</dbReference>
<feature type="region of interest" description="Disordered" evidence="6">
    <location>
        <begin position="1"/>
        <end position="27"/>
    </location>
</feature>
<accession>A0A8H6SXT3</accession>
<reference evidence="8" key="1">
    <citation type="submission" date="2020-05" db="EMBL/GenBank/DDBJ databases">
        <title>Mycena genomes resolve the evolution of fungal bioluminescence.</title>
        <authorList>
            <person name="Tsai I.J."/>
        </authorList>
    </citation>
    <scope>NUCLEOTIDE SEQUENCE</scope>
    <source>
        <strain evidence="8">171206Taipei</strain>
    </source>
</reference>
<protein>
    <recommendedName>
        <fullName evidence="5">DNA-directed RNA polymerase subunit</fullName>
        <ecNumber evidence="5">2.7.7.6</ecNumber>
    </recommendedName>
</protein>
<feature type="region of interest" description="Disordered" evidence="6">
    <location>
        <begin position="478"/>
        <end position="497"/>
    </location>
</feature>
<evidence type="ECO:0000259" key="7">
    <source>
        <dbReference type="SMART" id="SM00663"/>
    </source>
</evidence>
<dbReference type="InterPro" id="IPR007080">
    <property type="entry name" value="RNA_pol_Rpb1_1"/>
</dbReference>
<keyword evidence="2 5" id="KW-0808">Transferase</keyword>
<evidence type="ECO:0000256" key="5">
    <source>
        <dbReference type="RuleBase" id="RU004279"/>
    </source>
</evidence>
<keyword evidence="1 5" id="KW-0240">DNA-directed RNA polymerase</keyword>
<dbReference type="GO" id="GO:0035267">
    <property type="term" value="C:NuA4 histone acetyltransferase complex"/>
    <property type="evidence" value="ECO:0007669"/>
    <property type="project" value="TreeGrafter"/>
</dbReference>
<gene>
    <name evidence="8" type="ORF">MIND_00526400</name>
</gene>
<dbReference type="PANTHER" id="PTHR11139">
    <property type="entry name" value="ATAXIA TELANGIECTASIA MUTATED ATM -RELATED"/>
    <property type="match status" value="1"/>
</dbReference>
<feature type="compositionally biased region" description="Low complexity" evidence="6">
    <location>
        <begin position="156"/>
        <end position="181"/>
    </location>
</feature>
<dbReference type="GO" id="GO:0006281">
    <property type="term" value="P:DNA repair"/>
    <property type="evidence" value="ECO:0007669"/>
    <property type="project" value="TreeGrafter"/>
</dbReference>
<dbReference type="GeneID" id="59344567"/>
<dbReference type="Pfam" id="PF02259">
    <property type="entry name" value="FAT"/>
    <property type="match status" value="1"/>
</dbReference>
<dbReference type="SUPFAM" id="SSF64484">
    <property type="entry name" value="beta and beta-prime subunits of DNA dependent RNA-polymerase"/>
    <property type="match status" value="1"/>
</dbReference>
<comment type="similarity">
    <text evidence="5">Belongs to the RNA polymerase beta' chain family.</text>
</comment>
<feature type="region of interest" description="Disordered" evidence="6">
    <location>
        <begin position="198"/>
        <end position="234"/>
    </location>
</feature>
<dbReference type="Pfam" id="PF04997">
    <property type="entry name" value="RNA_pol_Rpb1_1"/>
    <property type="match status" value="1"/>
</dbReference>
<dbReference type="OrthoDB" id="3236127at2759"/>